<keyword evidence="2" id="KW-1185">Reference proteome</keyword>
<protein>
    <submittedName>
        <fullName evidence="1">Uncharacterized protein</fullName>
    </submittedName>
</protein>
<comment type="caution">
    <text evidence="1">The sequence shown here is derived from an EMBL/GenBank/DDBJ whole genome shotgun (WGS) entry which is preliminary data.</text>
</comment>
<dbReference type="OrthoDB" id="4978768at2"/>
<dbReference type="Proteomes" id="UP000552883">
    <property type="component" value="Unassembled WGS sequence"/>
</dbReference>
<organism evidence="1 2">
    <name type="scientific">Microcella frigidaquae</name>
    <dbReference type="NCBI Taxonomy" id="424758"/>
    <lineage>
        <taxon>Bacteria</taxon>
        <taxon>Bacillati</taxon>
        <taxon>Actinomycetota</taxon>
        <taxon>Actinomycetes</taxon>
        <taxon>Micrococcales</taxon>
        <taxon>Microbacteriaceae</taxon>
        <taxon>Microcella</taxon>
    </lineage>
</organism>
<gene>
    <name evidence="1" type="ORF">BJ959_001043</name>
</gene>
<name>A0A840XL21_9MICO</name>
<dbReference type="RefSeq" id="WP_153983035.1">
    <property type="nucleotide sequence ID" value="NZ_BAAANZ010000017.1"/>
</dbReference>
<accession>A0A840XL21</accession>
<dbReference type="EMBL" id="JACHBS010000001">
    <property type="protein sequence ID" value="MBB5617547.1"/>
    <property type="molecule type" value="Genomic_DNA"/>
</dbReference>
<dbReference type="AlphaFoldDB" id="A0A840XL21"/>
<reference evidence="1 2" key="1">
    <citation type="submission" date="2020-08" db="EMBL/GenBank/DDBJ databases">
        <title>Sequencing the genomes of 1000 actinobacteria strains.</title>
        <authorList>
            <person name="Klenk H.-P."/>
        </authorList>
    </citation>
    <scope>NUCLEOTIDE SEQUENCE [LARGE SCALE GENOMIC DNA]</scope>
    <source>
        <strain evidence="1 2">DSM 23889</strain>
    </source>
</reference>
<evidence type="ECO:0000313" key="1">
    <source>
        <dbReference type="EMBL" id="MBB5617547.1"/>
    </source>
</evidence>
<evidence type="ECO:0000313" key="2">
    <source>
        <dbReference type="Proteomes" id="UP000552883"/>
    </source>
</evidence>
<sequence>MPAAASSVPDVPSRSRARAAAVADPAADSVAIVWADPDGRPMRLVWAGTRWRVSDRPTVITEPVSWWRRLDPDARSSHLAPRACIGWRFQATADDGRTCVLDVRDDGDPARWFVVKVYE</sequence>
<proteinExistence type="predicted"/>